<keyword evidence="3" id="KW-1185">Reference proteome</keyword>
<feature type="compositionally biased region" description="Polar residues" evidence="1">
    <location>
        <begin position="156"/>
        <end position="165"/>
    </location>
</feature>
<feature type="region of interest" description="Disordered" evidence="1">
    <location>
        <begin position="156"/>
        <end position="201"/>
    </location>
</feature>
<dbReference type="EMBL" id="JAODUP010001724">
    <property type="protein sequence ID" value="KAK2139549.1"/>
    <property type="molecule type" value="Genomic_DNA"/>
</dbReference>
<evidence type="ECO:0000313" key="2">
    <source>
        <dbReference type="EMBL" id="KAK2139549.1"/>
    </source>
</evidence>
<dbReference type="AlphaFoldDB" id="A0AAD9IRX5"/>
<feature type="region of interest" description="Disordered" evidence="1">
    <location>
        <begin position="15"/>
        <end position="35"/>
    </location>
</feature>
<name>A0AAD9IRX5_9ANNE</name>
<feature type="compositionally biased region" description="Polar residues" evidence="1">
    <location>
        <begin position="59"/>
        <end position="68"/>
    </location>
</feature>
<organism evidence="2 3">
    <name type="scientific">Paralvinella palmiformis</name>
    <dbReference type="NCBI Taxonomy" id="53620"/>
    <lineage>
        <taxon>Eukaryota</taxon>
        <taxon>Metazoa</taxon>
        <taxon>Spiralia</taxon>
        <taxon>Lophotrochozoa</taxon>
        <taxon>Annelida</taxon>
        <taxon>Polychaeta</taxon>
        <taxon>Sedentaria</taxon>
        <taxon>Canalipalpata</taxon>
        <taxon>Terebellida</taxon>
        <taxon>Terebelliformia</taxon>
        <taxon>Alvinellidae</taxon>
        <taxon>Paralvinella</taxon>
    </lineage>
</organism>
<reference evidence="2" key="1">
    <citation type="journal article" date="2023" name="Mol. Biol. Evol.">
        <title>Third-Generation Sequencing Reveals the Adaptive Role of the Epigenome in Three Deep-Sea Polychaetes.</title>
        <authorList>
            <person name="Perez M."/>
            <person name="Aroh O."/>
            <person name="Sun Y."/>
            <person name="Lan Y."/>
            <person name="Juniper S.K."/>
            <person name="Young C.R."/>
            <person name="Angers B."/>
            <person name="Qian P.Y."/>
        </authorList>
    </citation>
    <scope>NUCLEOTIDE SEQUENCE</scope>
    <source>
        <strain evidence="2">P08H-3</strain>
    </source>
</reference>
<feature type="compositionally biased region" description="Basic residues" evidence="1">
    <location>
        <begin position="25"/>
        <end position="34"/>
    </location>
</feature>
<feature type="compositionally biased region" description="Basic and acidic residues" evidence="1">
    <location>
        <begin position="166"/>
        <end position="176"/>
    </location>
</feature>
<feature type="compositionally biased region" description="Polar residues" evidence="1">
    <location>
        <begin position="15"/>
        <end position="24"/>
    </location>
</feature>
<accession>A0AAD9IRX5</accession>
<feature type="region of interest" description="Disordered" evidence="1">
    <location>
        <begin position="59"/>
        <end position="96"/>
    </location>
</feature>
<sequence>MPSLSADQTLMYNTTIESVGQQNNKKARRKKKKDKQLAITTDNLIDTVYYIQGQKEQGQYISSPGESNQFRESKTYTDSSDIDGSSSSTESEDDQTLLSETKYTAINDIVETVSAMFSSLDVQDAVKHLKDKQLAITTDNLIDTVYYIKGQKEQGQYISSPGESNQFRESKTHTDSSDIDGSLSSTESEDDQTLPSETKYS</sequence>
<feature type="compositionally biased region" description="Low complexity" evidence="1">
    <location>
        <begin position="77"/>
        <end position="89"/>
    </location>
</feature>
<evidence type="ECO:0000256" key="1">
    <source>
        <dbReference type="SAM" id="MobiDB-lite"/>
    </source>
</evidence>
<dbReference type="Proteomes" id="UP001208570">
    <property type="component" value="Unassembled WGS sequence"/>
</dbReference>
<comment type="caution">
    <text evidence="2">The sequence shown here is derived from an EMBL/GenBank/DDBJ whole genome shotgun (WGS) entry which is preliminary data.</text>
</comment>
<evidence type="ECO:0000313" key="3">
    <source>
        <dbReference type="Proteomes" id="UP001208570"/>
    </source>
</evidence>
<gene>
    <name evidence="2" type="ORF">LSH36_1702g00002</name>
</gene>
<protein>
    <submittedName>
        <fullName evidence="2">Uncharacterized protein</fullName>
    </submittedName>
</protein>
<proteinExistence type="predicted"/>